<dbReference type="PANTHER" id="PTHR15367:SF2">
    <property type="entry name" value="DNA-DIRECTED RNA POLYMERASE III SUBUNIT"/>
    <property type="match status" value="1"/>
</dbReference>
<proteinExistence type="inferred from homology"/>
<accession>A0AAJ6YRY5</accession>
<dbReference type="KEGG" id="csol:105366430"/>
<dbReference type="GeneID" id="105366430"/>
<gene>
    <name evidence="6" type="primary">LOC105366430</name>
</gene>
<feature type="compositionally biased region" description="Acidic residues" evidence="4">
    <location>
        <begin position="157"/>
        <end position="191"/>
    </location>
</feature>
<feature type="compositionally biased region" description="Basic and acidic residues" evidence="4">
    <location>
        <begin position="145"/>
        <end position="156"/>
    </location>
</feature>
<feature type="region of interest" description="Disordered" evidence="4">
    <location>
        <begin position="1"/>
        <end position="33"/>
    </location>
</feature>
<name>A0AAJ6YRY5_9HYME</name>
<reference evidence="6" key="1">
    <citation type="submission" date="2025-08" db="UniProtKB">
        <authorList>
            <consortium name="RefSeq"/>
        </authorList>
    </citation>
    <scope>IDENTIFICATION</scope>
</reference>
<protein>
    <submittedName>
        <fullName evidence="6">DNA-directed RNA polymerase III subunit RPC7-like</fullName>
    </submittedName>
</protein>
<sequence>MASRGRGKGKPLISLGGDQGNFGKTEVAPPILQPPPSYLPLEYKPLPTTISNELRYLLQLKKDFAEYMHESPNNVLPIVIKKDIERYSDRYQDLLSMKQQYESRYDWTRMPIELKRKPKKRKGFKQKELVKKKIRDIDIESKLQELEKKETIHHSDAEEDEKDDDELDEKDVEDKIDNEEEEVDEEMDEGTDYVNNYFDNGENYEDDEENLDDGAIF</sequence>
<evidence type="ECO:0000313" key="6">
    <source>
        <dbReference type="RefSeq" id="XP_011503182.1"/>
    </source>
</evidence>
<dbReference type="AlphaFoldDB" id="A0AAJ6YRY5"/>
<organism evidence="5 6">
    <name type="scientific">Ceratosolen solmsi marchali</name>
    <dbReference type="NCBI Taxonomy" id="326594"/>
    <lineage>
        <taxon>Eukaryota</taxon>
        <taxon>Metazoa</taxon>
        <taxon>Ecdysozoa</taxon>
        <taxon>Arthropoda</taxon>
        <taxon>Hexapoda</taxon>
        <taxon>Insecta</taxon>
        <taxon>Pterygota</taxon>
        <taxon>Neoptera</taxon>
        <taxon>Endopterygota</taxon>
        <taxon>Hymenoptera</taxon>
        <taxon>Apocrita</taxon>
        <taxon>Proctotrupomorpha</taxon>
        <taxon>Chalcidoidea</taxon>
        <taxon>Agaonidae</taxon>
        <taxon>Agaoninae</taxon>
        <taxon>Ceratosolen</taxon>
    </lineage>
</organism>
<dbReference type="CTD" id="10622"/>
<keyword evidence="3" id="KW-0539">Nucleus</keyword>
<dbReference type="InterPro" id="IPR024661">
    <property type="entry name" value="RNA_pol_III_Rpc31"/>
</dbReference>
<comment type="similarity">
    <text evidence="2">Belongs to the eukaryotic RPC7 RNA polymerase subunit family.</text>
</comment>
<evidence type="ECO:0000313" key="5">
    <source>
        <dbReference type="Proteomes" id="UP000695007"/>
    </source>
</evidence>
<dbReference type="PANTHER" id="PTHR15367">
    <property type="entry name" value="DNA-DIRECTED RNA POLYMERASE III"/>
    <property type="match status" value="1"/>
</dbReference>
<evidence type="ECO:0000256" key="1">
    <source>
        <dbReference type="ARBA" id="ARBA00004123"/>
    </source>
</evidence>
<feature type="compositionally biased region" description="Acidic residues" evidence="4">
    <location>
        <begin position="202"/>
        <end position="217"/>
    </location>
</feature>
<dbReference type="RefSeq" id="XP_011503182.1">
    <property type="nucleotide sequence ID" value="XM_011504880.1"/>
</dbReference>
<evidence type="ECO:0000256" key="2">
    <source>
        <dbReference type="ARBA" id="ARBA00008352"/>
    </source>
</evidence>
<dbReference type="GO" id="GO:0006383">
    <property type="term" value="P:transcription by RNA polymerase III"/>
    <property type="evidence" value="ECO:0007669"/>
    <property type="project" value="InterPro"/>
</dbReference>
<evidence type="ECO:0000256" key="3">
    <source>
        <dbReference type="ARBA" id="ARBA00023242"/>
    </source>
</evidence>
<evidence type="ECO:0000256" key="4">
    <source>
        <dbReference type="SAM" id="MobiDB-lite"/>
    </source>
</evidence>
<dbReference type="GO" id="GO:0005666">
    <property type="term" value="C:RNA polymerase III complex"/>
    <property type="evidence" value="ECO:0007669"/>
    <property type="project" value="TreeGrafter"/>
</dbReference>
<keyword evidence="5" id="KW-1185">Reference proteome</keyword>
<dbReference type="Proteomes" id="UP000695007">
    <property type="component" value="Unplaced"/>
</dbReference>
<dbReference type="Pfam" id="PF11705">
    <property type="entry name" value="RNA_pol_3_Rpc31"/>
    <property type="match status" value="1"/>
</dbReference>
<feature type="region of interest" description="Disordered" evidence="4">
    <location>
        <begin position="145"/>
        <end position="217"/>
    </location>
</feature>
<comment type="subcellular location">
    <subcellularLocation>
        <location evidence="1">Nucleus</location>
    </subcellularLocation>
</comment>